<dbReference type="Gene3D" id="2.30.110.10">
    <property type="entry name" value="Electron Transport, Fmn-binding Protein, Chain A"/>
    <property type="match status" value="1"/>
</dbReference>
<dbReference type="AlphaFoldDB" id="A0A7G9G3U1"/>
<reference evidence="1 2" key="1">
    <citation type="submission" date="2020-08" db="EMBL/GenBank/DDBJ databases">
        <authorList>
            <person name="Liu C."/>
            <person name="Sun Q."/>
        </authorList>
    </citation>
    <scope>NUCLEOTIDE SEQUENCE [LARGE SCALE GENOMIC DNA]</scope>
    <source>
        <strain evidence="1 2">NSJ-38</strain>
    </source>
</reference>
<keyword evidence="2" id="KW-1185">Reference proteome</keyword>
<organism evidence="1 2">
    <name type="scientific">Qiania dongpingensis</name>
    <dbReference type="NCBI Taxonomy" id="2763669"/>
    <lineage>
        <taxon>Bacteria</taxon>
        <taxon>Bacillati</taxon>
        <taxon>Bacillota</taxon>
        <taxon>Clostridia</taxon>
        <taxon>Lachnospirales</taxon>
        <taxon>Lachnospiraceae</taxon>
        <taxon>Qiania</taxon>
    </lineage>
</organism>
<protein>
    <submittedName>
        <fullName evidence="1">Pyridoxamine 5'-phosphate oxidase family protein</fullName>
    </submittedName>
</protein>
<name>A0A7G9G3U1_9FIRM</name>
<dbReference type="SUPFAM" id="SSF50475">
    <property type="entry name" value="FMN-binding split barrel"/>
    <property type="match status" value="1"/>
</dbReference>
<dbReference type="EMBL" id="CP060634">
    <property type="protein sequence ID" value="QNM05473.1"/>
    <property type="molecule type" value="Genomic_DNA"/>
</dbReference>
<dbReference type="KEGG" id="qdo:H9Q78_13745"/>
<dbReference type="InterPro" id="IPR012349">
    <property type="entry name" value="Split_barrel_FMN-bd"/>
</dbReference>
<dbReference type="Proteomes" id="UP000515823">
    <property type="component" value="Chromosome"/>
</dbReference>
<proteinExistence type="predicted"/>
<evidence type="ECO:0000313" key="1">
    <source>
        <dbReference type="EMBL" id="QNM05473.1"/>
    </source>
</evidence>
<accession>A0A7G9G3U1</accession>
<sequence length="141" mass="15843">MEINLEKLEETLDKAEVIYLSTSVHDVVSSRPVSPLNIGLNLYIRTSASSKKAKEMTANPNIAVCAGKFYFTGKARFLGSAFGSGNTELKKAYISRYPDSFGKEDEFIESDEVFFELTIEHVSEWIYENDIPVGFAEQTLR</sequence>
<dbReference type="RefSeq" id="WP_249302515.1">
    <property type="nucleotide sequence ID" value="NZ_CP060634.1"/>
</dbReference>
<evidence type="ECO:0000313" key="2">
    <source>
        <dbReference type="Proteomes" id="UP000515823"/>
    </source>
</evidence>
<gene>
    <name evidence="1" type="ORF">H9Q78_13745</name>
</gene>